<dbReference type="PANTHER" id="PTHR41368:SF1">
    <property type="entry name" value="PROTEIN YGHO"/>
    <property type="match status" value="1"/>
</dbReference>
<dbReference type="PANTHER" id="PTHR41368">
    <property type="entry name" value="PROTEIN YGHO"/>
    <property type="match status" value="1"/>
</dbReference>
<reference evidence="1" key="1">
    <citation type="journal article" date="2014" name="Front. Microbiol.">
        <title>High frequency of phylogenetically diverse reductive dehalogenase-homologous genes in deep subseafloor sedimentary metagenomes.</title>
        <authorList>
            <person name="Kawai M."/>
            <person name="Futagami T."/>
            <person name="Toyoda A."/>
            <person name="Takaki Y."/>
            <person name="Nishi S."/>
            <person name="Hori S."/>
            <person name="Arai W."/>
            <person name="Tsubouchi T."/>
            <person name="Morono Y."/>
            <person name="Uchiyama I."/>
            <person name="Ito T."/>
            <person name="Fujiyama A."/>
            <person name="Inagaki F."/>
            <person name="Takami H."/>
        </authorList>
    </citation>
    <scope>NUCLEOTIDE SEQUENCE</scope>
    <source>
        <strain evidence="1">Expedition CK06-06</strain>
    </source>
</reference>
<evidence type="ECO:0000313" key="1">
    <source>
        <dbReference type="EMBL" id="GAI83114.1"/>
    </source>
</evidence>
<protein>
    <recommendedName>
        <fullName evidence="2">N-acetyltransferase domain-containing protein</fullName>
    </recommendedName>
</protein>
<proteinExistence type="predicted"/>
<dbReference type="InterPro" id="IPR016181">
    <property type="entry name" value="Acyl_CoA_acyltransferase"/>
</dbReference>
<accession>X1TSW0</accession>
<dbReference type="InterPro" id="IPR039968">
    <property type="entry name" value="BcerS-like"/>
</dbReference>
<dbReference type="EMBL" id="BARW01008318">
    <property type="protein sequence ID" value="GAI83114.1"/>
    <property type="molecule type" value="Genomic_DNA"/>
</dbReference>
<comment type="caution">
    <text evidence="1">The sequence shown here is derived from an EMBL/GenBank/DDBJ whole genome shotgun (WGS) entry which is preliminary data.</text>
</comment>
<organism evidence="1">
    <name type="scientific">marine sediment metagenome</name>
    <dbReference type="NCBI Taxonomy" id="412755"/>
    <lineage>
        <taxon>unclassified sequences</taxon>
        <taxon>metagenomes</taxon>
        <taxon>ecological metagenomes</taxon>
    </lineage>
</organism>
<dbReference type="SUPFAM" id="SSF55729">
    <property type="entry name" value="Acyl-CoA N-acyltransferases (Nat)"/>
    <property type="match status" value="1"/>
</dbReference>
<sequence length="271" mass="32088">MQLIEVSDKKTRIDFLKVPKILYRKDPFWVCPLDQDIETTFDPARNKLLEKGNSRRWILKNEKNKLIGRVAAFYNLDISKRNKQPTGGIGMFECINDQGAANMLFDVARDWLRDEGMEAMDGPINFGSNNSNWGLLIKGFTHPGYGMPYNFPYYRELFENYGFQNTGIESGIFKHLEHSFKKKYWMTEIELSWVGDFNPKMRSLYEAVGGKLAKIHHTCRYLFDRDATFERYMPDYMEKYKQAHSDEFQEEINFEANKKQLNYNYLKHKEL</sequence>
<evidence type="ECO:0008006" key="2">
    <source>
        <dbReference type="Google" id="ProtNLM"/>
    </source>
</evidence>
<gene>
    <name evidence="1" type="ORF">S12H4_17090</name>
</gene>
<dbReference type="AlphaFoldDB" id="X1TSW0"/>
<name>X1TSW0_9ZZZZ</name>